<dbReference type="EMBL" id="BAABEY010000036">
    <property type="protein sequence ID" value="GAA4446992.1"/>
    <property type="molecule type" value="Genomic_DNA"/>
</dbReference>
<feature type="compositionally biased region" description="Basic and acidic residues" evidence="1">
    <location>
        <begin position="26"/>
        <end position="35"/>
    </location>
</feature>
<reference evidence="3" key="1">
    <citation type="journal article" date="2019" name="Int. J. Syst. Evol. Microbiol.">
        <title>The Global Catalogue of Microorganisms (GCM) 10K type strain sequencing project: providing services to taxonomists for standard genome sequencing and annotation.</title>
        <authorList>
            <consortium name="The Broad Institute Genomics Platform"/>
            <consortium name="The Broad Institute Genome Sequencing Center for Infectious Disease"/>
            <person name="Wu L."/>
            <person name="Ma J."/>
        </authorList>
    </citation>
    <scope>NUCLEOTIDE SEQUENCE [LARGE SCALE GENOMIC DNA]</scope>
    <source>
        <strain evidence="3">JCM 31920</strain>
    </source>
</reference>
<protein>
    <submittedName>
        <fullName evidence="2">Uncharacterized protein</fullName>
    </submittedName>
</protein>
<organism evidence="2 3">
    <name type="scientific">Ravibacter arvi</name>
    <dbReference type="NCBI Taxonomy" id="2051041"/>
    <lineage>
        <taxon>Bacteria</taxon>
        <taxon>Pseudomonadati</taxon>
        <taxon>Bacteroidota</taxon>
        <taxon>Cytophagia</taxon>
        <taxon>Cytophagales</taxon>
        <taxon>Spirosomataceae</taxon>
        <taxon>Ravibacter</taxon>
    </lineage>
</organism>
<sequence>MVATILLVVSIGFPTVSPEAGTSSHEITRQKEGKAASETPSEQTEVRALTLDAVVISVFSFHFSQYFLPAPQLSTGFPELASAIFAACFSEPLFFFSYFQKVFGKQIAANAP</sequence>
<proteinExistence type="predicted"/>
<feature type="region of interest" description="Disordered" evidence="1">
    <location>
        <begin position="18"/>
        <end position="42"/>
    </location>
</feature>
<accession>A0ABP8MCS8</accession>
<name>A0ABP8MCS8_9BACT</name>
<comment type="caution">
    <text evidence="2">The sequence shown here is derived from an EMBL/GenBank/DDBJ whole genome shotgun (WGS) entry which is preliminary data.</text>
</comment>
<evidence type="ECO:0000313" key="2">
    <source>
        <dbReference type="EMBL" id="GAA4446992.1"/>
    </source>
</evidence>
<dbReference type="Proteomes" id="UP001501508">
    <property type="component" value="Unassembled WGS sequence"/>
</dbReference>
<evidence type="ECO:0000313" key="3">
    <source>
        <dbReference type="Proteomes" id="UP001501508"/>
    </source>
</evidence>
<keyword evidence="3" id="KW-1185">Reference proteome</keyword>
<gene>
    <name evidence="2" type="ORF">GCM10023091_41150</name>
</gene>
<evidence type="ECO:0000256" key="1">
    <source>
        <dbReference type="SAM" id="MobiDB-lite"/>
    </source>
</evidence>